<evidence type="ECO:0000313" key="3">
    <source>
        <dbReference type="EMBL" id="WHI60182.1"/>
    </source>
</evidence>
<dbReference type="InterPro" id="IPR016032">
    <property type="entry name" value="Sig_transdc_resp-reg_C-effctor"/>
</dbReference>
<evidence type="ECO:0000313" key="4">
    <source>
        <dbReference type="Proteomes" id="UP001223261"/>
    </source>
</evidence>
<proteinExistence type="predicted"/>
<name>A0AAX3W4R7_MAMLE</name>
<evidence type="ECO:0000256" key="1">
    <source>
        <dbReference type="ARBA" id="ARBA00023015"/>
    </source>
</evidence>
<dbReference type="Proteomes" id="UP001223261">
    <property type="component" value="Chromosome"/>
</dbReference>
<dbReference type="AlphaFoldDB" id="A0AAX3W4R7"/>
<protein>
    <submittedName>
        <fullName evidence="3">Uncharacterized protein</fullName>
    </submittedName>
</protein>
<dbReference type="Gene3D" id="1.10.10.10">
    <property type="entry name" value="Winged helix-like DNA-binding domain superfamily/Winged helix DNA-binding domain"/>
    <property type="match status" value="1"/>
</dbReference>
<dbReference type="RefSeq" id="WP_282862398.1">
    <property type="nucleotide sequence ID" value="NZ_CP118848.1"/>
</dbReference>
<reference evidence="3" key="1">
    <citation type="journal article" date="2023" name="Antibiotics">
        <title>Prevalence and Molecular Characterization of Methicillin-Resistant Staphylococci (MRS) and Mammaliicocci (MRM) in Dromedary Camels from Algeria: First Detection of SCCmec-mecC Hybrid in Methicillin-Resistant Mammaliicoccus lentus.</title>
        <authorList>
            <person name="Belhout C."/>
            <person name="Boyen F."/>
            <person name="Vereecke N."/>
            <person name="Theuns S."/>
            <person name="Taibi N."/>
            <person name="Stegger M."/>
            <person name="de la Fe-Rodriguez P.Y."/>
            <person name="Bouayad L."/>
            <person name="Elgroud R."/>
            <person name="Butaye P."/>
        </authorList>
    </citation>
    <scope>NUCLEOTIDE SEQUENCE</scope>
    <source>
        <strain evidence="3">7048</strain>
    </source>
</reference>
<keyword evidence="2" id="KW-0804">Transcription</keyword>
<dbReference type="GO" id="GO:0006355">
    <property type="term" value="P:regulation of DNA-templated transcription"/>
    <property type="evidence" value="ECO:0007669"/>
    <property type="project" value="InterPro"/>
</dbReference>
<gene>
    <name evidence="3" type="ORF">PYH69_00605</name>
</gene>
<evidence type="ECO:0000256" key="2">
    <source>
        <dbReference type="ARBA" id="ARBA00023163"/>
    </source>
</evidence>
<accession>A0AAX3W4R7</accession>
<sequence>MWKRKTMKFSQEDYTITLEDTEVTLLRKEFLLLKFLYKNNERTFSRDELQMNLKVMLKA</sequence>
<dbReference type="EMBL" id="CP118848">
    <property type="protein sequence ID" value="WHI60182.1"/>
    <property type="molecule type" value="Genomic_DNA"/>
</dbReference>
<keyword evidence="1" id="KW-0805">Transcription regulation</keyword>
<dbReference type="InterPro" id="IPR036388">
    <property type="entry name" value="WH-like_DNA-bd_sf"/>
</dbReference>
<organism evidence="3 4">
    <name type="scientific">Mammaliicoccus lentus</name>
    <name type="common">Staphylococcus lentus</name>
    <dbReference type="NCBI Taxonomy" id="42858"/>
    <lineage>
        <taxon>Bacteria</taxon>
        <taxon>Bacillati</taxon>
        <taxon>Bacillota</taxon>
        <taxon>Bacilli</taxon>
        <taxon>Bacillales</taxon>
        <taxon>Staphylococcaceae</taxon>
        <taxon>Mammaliicoccus</taxon>
    </lineage>
</organism>
<dbReference type="SUPFAM" id="SSF46894">
    <property type="entry name" value="C-terminal effector domain of the bipartite response regulators"/>
    <property type="match status" value="1"/>
</dbReference>
<dbReference type="GO" id="GO:0003677">
    <property type="term" value="F:DNA binding"/>
    <property type="evidence" value="ECO:0007669"/>
    <property type="project" value="InterPro"/>
</dbReference>